<keyword evidence="14" id="KW-1185">Reference proteome</keyword>
<keyword evidence="4" id="KW-0067">ATP-binding</keyword>
<reference evidence="12 14" key="1">
    <citation type="submission" date="2024-02" db="EMBL/GenBank/DDBJ databases">
        <authorList>
            <person name="Chen Y."/>
            <person name="Shah S."/>
            <person name="Dougan E. K."/>
            <person name="Thang M."/>
            <person name="Chan C."/>
        </authorList>
    </citation>
    <scope>NUCLEOTIDE SEQUENCE [LARGE SCALE GENOMIC DNA]</scope>
</reference>
<evidence type="ECO:0000313" key="14">
    <source>
        <dbReference type="Proteomes" id="UP001642464"/>
    </source>
</evidence>
<evidence type="ECO:0000259" key="11">
    <source>
        <dbReference type="Pfam" id="PF13361"/>
    </source>
</evidence>
<keyword evidence="3 12" id="KW-0347">Helicase</keyword>
<evidence type="ECO:0000256" key="7">
    <source>
        <dbReference type="ARBA" id="ARBA00034808"/>
    </source>
</evidence>
<comment type="catalytic activity">
    <reaction evidence="8">
        <text>ATP + H2O = ADP + phosphate + H(+)</text>
        <dbReference type="Rhea" id="RHEA:13065"/>
        <dbReference type="ChEBI" id="CHEBI:15377"/>
        <dbReference type="ChEBI" id="CHEBI:15378"/>
        <dbReference type="ChEBI" id="CHEBI:30616"/>
        <dbReference type="ChEBI" id="CHEBI:43474"/>
        <dbReference type="ChEBI" id="CHEBI:456216"/>
        <dbReference type="EC" id="5.6.2.4"/>
    </reaction>
</comment>
<dbReference type="Proteomes" id="UP001642464">
    <property type="component" value="Unassembled WGS sequence"/>
</dbReference>
<evidence type="ECO:0000256" key="1">
    <source>
        <dbReference type="ARBA" id="ARBA00022741"/>
    </source>
</evidence>
<name>A0ABP0MYP9_9DINO</name>
<evidence type="ECO:0000256" key="8">
    <source>
        <dbReference type="ARBA" id="ARBA00048988"/>
    </source>
</evidence>
<accession>A0ABP0MYP9</accession>
<evidence type="ECO:0000313" key="12">
    <source>
        <dbReference type="EMBL" id="CAK9056652.1"/>
    </source>
</evidence>
<feature type="domain" description="UvrD-like helicase ATP-binding" evidence="10">
    <location>
        <begin position="102"/>
        <end position="331"/>
    </location>
</feature>
<dbReference type="InterPro" id="IPR027417">
    <property type="entry name" value="P-loop_NTPase"/>
</dbReference>
<evidence type="ECO:0000256" key="9">
    <source>
        <dbReference type="SAM" id="MobiDB-lite"/>
    </source>
</evidence>
<proteinExistence type="predicted"/>
<comment type="caution">
    <text evidence="12">The sequence shown here is derived from an EMBL/GenBank/DDBJ whole genome shotgun (WGS) entry which is preliminary data.</text>
</comment>
<evidence type="ECO:0000313" key="13">
    <source>
        <dbReference type="EMBL" id="CAK9057601.1"/>
    </source>
</evidence>
<evidence type="ECO:0000256" key="4">
    <source>
        <dbReference type="ARBA" id="ARBA00022840"/>
    </source>
</evidence>
<dbReference type="EMBL" id="CAXAMM010025224">
    <property type="protein sequence ID" value="CAK9056652.1"/>
    <property type="molecule type" value="Genomic_DNA"/>
</dbReference>
<feature type="region of interest" description="Disordered" evidence="9">
    <location>
        <begin position="574"/>
        <end position="616"/>
    </location>
</feature>
<organism evidence="12 14">
    <name type="scientific">Durusdinium trenchii</name>
    <dbReference type="NCBI Taxonomy" id="1381693"/>
    <lineage>
        <taxon>Eukaryota</taxon>
        <taxon>Sar</taxon>
        <taxon>Alveolata</taxon>
        <taxon>Dinophyceae</taxon>
        <taxon>Suessiales</taxon>
        <taxon>Symbiodiniaceae</taxon>
        <taxon>Durusdinium</taxon>
    </lineage>
</organism>
<evidence type="ECO:0000259" key="10">
    <source>
        <dbReference type="Pfam" id="PF00580"/>
    </source>
</evidence>
<dbReference type="InterPro" id="IPR014016">
    <property type="entry name" value="UvrD-like_ATP-bd"/>
</dbReference>
<dbReference type="Pfam" id="PF13361">
    <property type="entry name" value="UvrD_C"/>
    <property type="match status" value="1"/>
</dbReference>
<keyword evidence="5" id="KW-0413">Isomerase</keyword>
<feature type="compositionally biased region" description="Acidic residues" evidence="9">
    <location>
        <begin position="590"/>
        <end position="616"/>
    </location>
</feature>
<dbReference type="EC" id="5.6.2.4" evidence="7"/>
<dbReference type="InterPro" id="IPR000212">
    <property type="entry name" value="DNA_helicase_UvrD/REP"/>
</dbReference>
<dbReference type="Gene3D" id="3.40.50.300">
    <property type="entry name" value="P-loop containing nucleotide triphosphate hydrolases"/>
    <property type="match status" value="2"/>
</dbReference>
<evidence type="ECO:0000256" key="6">
    <source>
        <dbReference type="ARBA" id="ARBA00034617"/>
    </source>
</evidence>
<dbReference type="EMBL" id="CAXAMM010025780">
    <property type="protein sequence ID" value="CAK9057601.1"/>
    <property type="molecule type" value="Genomic_DNA"/>
</dbReference>
<evidence type="ECO:0000256" key="3">
    <source>
        <dbReference type="ARBA" id="ARBA00022806"/>
    </source>
</evidence>
<dbReference type="PANTHER" id="PTHR11070:SF30">
    <property type="entry name" value="F-BOX DNA HELICASE 1"/>
    <property type="match status" value="1"/>
</dbReference>
<protein>
    <recommendedName>
        <fullName evidence="7">DNA 3'-5' helicase</fullName>
        <ecNumber evidence="7">5.6.2.4</ecNumber>
    </recommendedName>
</protein>
<evidence type="ECO:0000256" key="5">
    <source>
        <dbReference type="ARBA" id="ARBA00023235"/>
    </source>
</evidence>
<comment type="catalytic activity">
    <reaction evidence="6">
        <text>Couples ATP hydrolysis with the unwinding of duplex DNA by translocating in the 3'-5' direction.</text>
        <dbReference type="EC" id="5.6.2.4"/>
    </reaction>
</comment>
<gene>
    <name evidence="12" type="ORF">SCF082_LOCUS30507</name>
    <name evidence="13" type="ORF">SCF082_LOCUS30876</name>
</gene>
<sequence>MEQSGELQGRYLYWEDSAQCSFEIVKQESQGHFIFSQIVNGEASSGVLNRTEDHWNASVTGTSVRDWKLQLDGDALLVERSDGFEGRAERMIESKEWQAVVAQPVDPGETLLIKAAPGSGKSTLLREWCRGRPDNKILLLAFNTAVCQQLQANFNELANVTIQTIHKFARNATKHLHHGEIGEPTETDLKKFLKCSSEEVEKQQRLLAKVCASASVSMDFDGLVSLEDEDDEDTRKLQKSLWNHFSSGNCSFGVPHNVYLKLFQLSPDLRCKAFQEYDIVVVDEAQDCTDCMLHLVTSGQFARVLACDPHQNIYQFNKVNGKYLAKMEVDYRMSLPLSFRFGHEIAQLLTSIAQASPESVDSILEVQGNPKLETTLQVVQDPREAIKKLLAGNQKMTVLARKNRTLFLQAIDVIASLQEGKFDKFINFIGGFKAFKDKQLVPVLDLLYLRDGRQDEVTSKYVKKFDSLDNFRSRCEQQQSIDWLSKLCLCDRLLCPEQLQGLIESIEQFEAEGNGQADLVFSTVHQAKGLGFPNVVLLEDFLAEPTTEEYNIFYVASSRVSTGSLFVAESTMQALREGGKRRGRKRPLEESEEEDEAWNEEPEEEDLDPEEEDEGM</sequence>
<keyword evidence="1" id="KW-0547">Nucleotide-binding</keyword>
<dbReference type="InterPro" id="IPR014017">
    <property type="entry name" value="DNA_helicase_UvrD-like_C"/>
</dbReference>
<evidence type="ECO:0000256" key="2">
    <source>
        <dbReference type="ARBA" id="ARBA00022801"/>
    </source>
</evidence>
<dbReference type="Pfam" id="PF00580">
    <property type="entry name" value="UvrD-helicase"/>
    <property type="match status" value="1"/>
</dbReference>
<feature type="domain" description="UvrD-like helicase C-terminal" evidence="11">
    <location>
        <begin position="391"/>
        <end position="559"/>
    </location>
</feature>
<dbReference type="SUPFAM" id="SSF52540">
    <property type="entry name" value="P-loop containing nucleoside triphosphate hydrolases"/>
    <property type="match status" value="1"/>
</dbReference>
<dbReference type="GO" id="GO:0004386">
    <property type="term" value="F:helicase activity"/>
    <property type="evidence" value="ECO:0007669"/>
    <property type="project" value="UniProtKB-KW"/>
</dbReference>
<keyword evidence="2" id="KW-0378">Hydrolase</keyword>
<dbReference type="PANTHER" id="PTHR11070">
    <property type="entry name" value="UVRD / RECB / PCRA DNA HELICASE FAMILY MEMBER"/>
    <property type="match status" value="1"/>
</dbReference>